<dbReference type="EMBL" id="JAODOP010000004">
    <property type="protein sequence ID" value="MEF3834459.1"/>
    <property type="molecule type" value="Genomic_DNA"/>
</dbReference>
<dbReference type="Proteomes" id="UP001337305">
    <property type="component" value="Unassembled WGS sequence"/>
</dbReference>
<organism evidence="4 5">
    <name type="scientific">Flavivirga spongiicola</name>
    <dbReference type="NCBI Taxonomy" id="421621"/>
    <lineage>
        <taxon>Bacteria</taxon>
        <taxon>Pseudomonadati</taxon>
        <taxon>Bacteroidota</taxon>
        <taxon>Flavobacteriia</taxon>
        <taxon>Flavobacteriales</taxon>
        <taxon>Flavobacteriaceae</taxon>
        <taxon>Flavivirga</taxon>
    </lineage>
</organism>
<feature type="domain" description="3-keto-alpha-glucoside-1,2-lyase/3-keto-2-hydroxy-glucal hydratase" evidence="3">
    <location>
        <begin position="85"/>
        <end position="255"/>
    </location>
</feature>
<dbReference type="Gene3D" id="2.60.120.560">
    <property type="entry name" value="Exo-inulinase, domain 1"/>
    <property type="match status" value="1"/>
</dbReference>
<feature type="signal peptide" evidence="2">
    <location>
        <begin position="1"/>
        <end position="20"/>
    </location>
</feature>
<dbReference type="Gene3D" id="2.60.120.380">
    <property type="match status" value="1"/>
</dbReference>
<feature type="compositionally biased region" description="Basic residues" evidence="1">
    <location>
        <begin position="62"/>
        <end position="72"/>
    </location>
</feature>
<comment type="caution">
    <text evidence="4">The sequence shown here is derived from an EMBL/GenBank/DDBJ whole genome shotgun (WGS) entry which is preliminary data.</text>
</comment>
<evidence type="ECO:0000256" key="1">
    <source>
        <dbReference type="SAM" id="MobiDB-lite"/>
    </source>
</evidence>
<keyword evidence="2" id="KW-0732">Signal</keyword>
<dbReference type="InterPro" id="IPR010496">
    <property type="entry name" value="AL/BT2_dom"/>
</dbReference>
<accession>A0ABU7XVA5</accession>
<feature type="region of interest" description="Disordered" evidence="1">
    <location>
        <begin position="52"/>
        <end position="76"/>
    </location>
</feature>
<protein>
    <submittedName>
        <fullName evidence="4">DUF1080 domain-containing protein</fullName>
    </submittedName>
</protein>
<sequence>MKTKLLIIAVLFGFYLSAQEQVELDNLNDFKVQAGNWQIVGDVKVNRHIDVHRKQEEERDSKKKRRRGKKKRNAVEPFKAIESTPGNGILLNINDKEKNDALVTNWEHGDLLLELEVLLPKGSNSGIYFQGRYELQLKDSWGVKNPLGSDMGGFHNNWETDEDKIFRGIPPTSNASKAPGLWQKYKVHFQAPRFNEAGEKISNAKFISVDLNGVRIHSNVEVSTYTGGPIEKNEVAKGPLLIQGNHGPVAIRNFKYQLLKESSVSLASLSYVTYKGAFKGLDELNDRAKVSSGKANNIDVLSTGEEDEYGIMYIGNLSIGEEDTYTINVGYTGGVKLIVDNKKIVEDNSSSGQGLLKGDMKLTKGEHKFLLINIKSAGWRAPRLGLSIKSKSTNSKDFHTYDSYPPNINTVSPIFVQPDSKPRLLRAFVSFNGDGKRLSHTIGVGTPEGVNYVYDLGAGNLVGVWRGDFVDATPMWHSRGDGSFKPKGAVQWTFLNQPIAQLSSLNEAFPDTGIAPDFVPKGYTIDKASELPVFKYRYKDVDIENRITLDSNNNYVVNDIQFSKSGLTNWFCKLASGKVKKMTDGSYLVEEQQYYVKVLTGQTPVVREVNGETELIIPVDGSKIKYEIIW</sequence>
<evidence type="ECO:0000259" key="3">
    <source>
        <dbReference type="Pfam" id="PF06439"/>
    </source>
</evidence>
<evidence type="ECO:0000313" key="5">
    <source>
        <dbReference type="Proteomes" id="UP001337305"/>
    </source>
</evidence>
<name>A0ABU7XVA5_9FLAO</name>
<evidence type="ECO:0000256" key="2">
    <source>
        <dbReference type="SAM" id="SignalP"/>
    </source>
</evidence>
<keyword evidence="5" id="KW-1185">Reference proteome</keyword>
<feature type="compositionally biased region" description="Basic and acidic residues" evidence="1">
    <location>
        <begin position="52"/>
        <end position="61"/>
    </location>
</feature>
<dbReference type="Pfam" id="PF06439">
    <property type="entry name" value="3keto-disac_hyd"/>
    <property type="match status" value="1"/>
</dbReference>
<reference evidence="4 5" key="1">
    <citation type="submission" date="2022-09" db="EMBL/GenBank/DDBJ databases">
        <title>Genome sequencing of Flavivirga sp. MEBiC05379.</title>
        <authorList>
            <person name="Oh H.-M."/>
            <person name="Kwon K.K."/>
            <person name="Park M.J."/>
            <person name="Yang S.-H."/>
        </authorList>
    </citation>
    <scope>NUCLEOTIDE SEQUENCE [LARGE SCALE GENOMIC DNA]</scope>
    <source>
        <strain evidence="4 5">MEBiC05379</strain>
    </source>
</reference>
<evidence type="ECO:0000313" key="4">
    <source>
        <dbReference type="EMBL" id="MEF3834459.1"/>
    </source>
</evidence>
<feature type="chain" id="PRO_5046473439" evidence="2">
    <location>
        <begin position="21"/>
        <end position="630"/>
    </location>
</feature>
<dbReference type="SUPFAM" id="SSF56988">
    <property type="entry name" value="Anthrax protective antigen"/>
    <property type="match status" value="1"/>
</dbReference>
<dbReference type="RefSeq" id="WP_303306783.1">
    <property type="nucleotide sequence ID" value="NZ_JAODOP010000004.1"/>
</dbReference>
<gene>
    <name evidence="4" type="ORF">N1F79_15085</name>
</gene>
<proteinExistence type="predicted"/>